<comment type="similarity">
    <text evidence="6">Belongs to the steroid 5-alpha reductase family. Polyprenal reductase subfamily.</text>
</comment>
<dbReference type="PANTHER" id="PTHR14624:SF0">
    <property type="entry name" value="POLYPRENOL REDUCTASE"/>
    <property type="match status" value="1"/>
</dbReference>
<feature type="transmembrane region" description="Helical" evidence="9">
    <location>
        <begin position="429"/>
        <end position="449"/>
    </location>
</feature>
<accession>A0AA85KD44</accession>
<dbReference type="InterPro" id="IPR014710">
    <property type="entry name" value="RmlC-like_jellyroll"/>
</dbReference>
<evidence type="ECO:0000259" key="10">
    <source>
        <dbReference type="Pfam" id="PF02544"/>
    </source>
</evidence>
<dbReference type="Proteomes" id="UP000050795">
    <property type="component" value="Unassembled WGS sequence"/>
</dbReference>
<evidence type="ECO:0000313" key="11">
    <source>
        <dbReference type="Proteomes" id="UP000050795"/>
    </source>
</evidence>
<evidence type="ECO:0000256" key="4">
    <source>
        <dbReference type="ARBA" id="ARBA00022989"/>
    </source>
</evidence>
<feature type="transmembrane region" description="Helical" evidence="9">
    <location>
        <begin position="461"/>
        <end position="478"/>
    </location>
</feature>
<dbReference type="GO" id="GO:0160198">
    <property type="term" value="F:polyprenal reductase activity"/>
    <property type="evidence" value="ECO:0007669"/>
    <property type="project" value="UniProtKB-EC"/>
</dbReference>
<evidence type="ECO:0000256" key="5">
    <source>
        <dbReference type="ARBA" id="ARBA00023136"/>
    </source>
</evidence>
<dbReference type="AlphaFoldDB" id="A0AA85KD44"/>
<name>A0AA85KD44_TRIRE</name>
<evidence type="ECO:0000256" key="1">
    <source>
        <dbReference type="ARBA" id="ARBA00004127"/>
    </source>
</evidence>
<feature type="domain" description="3-oxo-5-alpha-steroid 4-dehydrogenase C-terminal" evidence="10">
    <location>
        <begin position="498"/>
        <end position="582"/>
    </location>
</feature>
<keyword evidence="3 9" id="KW-0812">Transmembrane</keyword>
<evidence type="ECO:0000256" key="6">
    <source>
        <dbReference type="ARBA" id="ARBA00046320"/>
    </source>
</evidence>
<reference evidence="12" key="2">
    <citation type="submission" date="2023-11" db="UniProtKB">
        <authorList>
            <consortium name="WormBaseParasite"/>
        </authorList>
    </citation>
    <scope>IDENTIFICATION</scope>
</reference>
<dbReference type="GO" id="GO:0003865">
    <property type="term" value="F:3-oxo-5-alpha-steroid 4-dehydrogenase activity"/>
    <property type="evidence" value="ECO:0007669"/>
    <property type="project" value="TreeGrafter"/>
</dbReference>
<evidence type="ECO:0000256" key="7">
    <source>
        <dbReference type="ARBA" id="ARBA00047186"/>
    </source>
</evidence>
<feature type="transmembrane region" description="Helical" evidence="9">
    <location>
        <begin position="375"/>
        <end position="394"/>
    </location>
</feature>
<evidence type="ECO:0000256" key="3">
    <source>
        <dbReference type="ARBA" id="ARBA00022692"/>
    </source>
</evidence>
<dbReference type="GO" id="GO:0016095">
    <property type="term" value="P:polyprenol catabolic process"/>
    <property type="evidence" value="ECO:0007669"/>
    <property type="project" value="TreeGrafter"/>
</dbReference>
<dbReference type="WBParaSite" id="TREG1_85680.1">
    <property type="protein sequence ID" value="TREG1_85680.1"/>
    <property type="gene ID" value="TREG1_85680"/>
</dbReference>
<dbReference type="Pfam" id="PF02544">
    <property type="entry name" value="Steroid_dh"/>
    <property type="match status" value="1"/>
</dbReference>
<comment type="subcellular location">
    <subcellularLocation>
        <location evidence="1">Endomembrane system</location>
        <topology evidence="1">Multi-pass membrane protein</topology>
    </subcellularLocation>
</comment>
<feature type="transmembrane region" description="Helical" evidence="9">
    <location>
        <begin position="538"/>
        <end position="558"/>
    </location>
</feature>
<sequence>MNGRTRACVKKSSCPFLQKRSGILCKHLVECSNPFVAFDHIKVQRNDSTSLHSHIGVQLITYLVDGVFKTPVSSWNSPTLEFTRFESELCHMETFVNDVNHDSAELFKVWIHCKPSVSMDYSHHGSQLYTLDDFTVLRKEDNSAELRILSGSVSGVSGPIETDPPICFVDLCLQHSSSQCTTYCLPLSEEYETAFVYIWNSSDRKNSVLNIVSDVSNESTSLAMHEFAVLNCVGNLVKIKLHNNVNFCRVIILAGKQIELPNSSNFAQNAFYEFSDPDARKEILPNSEENDKHRPYRLFLLYSSFQDTIILKLLPAIPRIFSGLSLVGIIFGLYHYICGTHSPFFVQYSLLYGKVKPAYCEAFECLRVPKRWFKYFYVTGVCFTCFALLIELFVISSHKTIVCMLTLYLIHVSRRLYECTHVSIFSNSLMSFMQFLVGIAFYIAAPIGISLSRSHAVERSNLIIVLFSLHILVLQYLQDLVFQQLAALRTNKNENTDKLIENKYYPPEGSMFYWVSCPHYILEISLYLSWQVFLTPKWIPFSHILFFTTFSQLFSIWANHNWYKKNFPEWASKRAMLIPYVL</sequence>
<feature type="transmembrane region" description="Helical" evidence="9">
    <location>
        <begin position="320"/>
        <end position="337"/>
    </location>
</feature>
<dbReference type="EC" id="1.3.1.94" evidence="2"/>
<keyword evidence="5 9" id="KW-0472">Membrane</keyword>
<organism evidence="11 12">
    <name type="scientific">Trichobilharzia regenti</name>
    <name type="common">Nasal bird schistosome</name>
    <dbReference type="NCBI Taxonomy" id="157069"/>
    <lineage>
        <taxon>Eukaryota</taxon>
        <taxon>Metazoa</taxon>
        <taxon>Spiralia</taxon>
        <taxon>Lophotrochozoa</taxon>
        <taxon>Platyhelminthes</taxon>
        <taxon>Trematoda</taxon>
        <taxon>Digenea</taxon>
        <taxon>Strigeidida</taxon>
        <taxon>Schistosomatoidea</taxon>
        <taxon>Schistosomatidae</taxon>
        <taxon>Trichobilharzia</taxon>
    </lineage>
</organism>
<evidence type="ECO:0000256" key="2">
    <source>
        <dbReference type="ARBA" id="ARBA00012522"/>
    </source>
</evidence>
<dbReference type="InterPro" id="IPR039698">
    <property type="entry name" value="Dfg10/SRD5A3"/>
</dbReference>
<evidence type="ECO:0000256" key="9">
    <source>
        <dbReference type="SAM" id="Phobius"/>
    </source>
</evidence>
<dbReference type="Gene3D" id="2.60.120.10">
    <property type="entry name" value="Jelly Rolls"/>
    <property type="match status" value="1"/>
</dbReference>
<protein>
    <recommendedName>
        <fullName evidence="7">Polyprenal reductase</fullName>
        <ecNumber evidence="2">1.3.1.94</ecNumber>
    </recommendedName>
</protein>
<dbReference type="GO" id="GO:0005783">
    <property type="term" value="C:endoplasmic reticulum"/>
    <property type="evidence" value="ECO:0007669"/>
    <property type="project" value="TreeGrafter"/>
</dbReference>
<dbReference type="PROSITE" id="PS50244">
    <property type="entry name" value="S5A_REDUCTASE"/>
    <property type="match status" value="1"/>
</dbReference>
<keyword evidence="4 9" id="KW-1133">Transmembrane helix</keyword>
<keyword evidence="11" id="KW-1185">Reference proteome</keyword>
<proteinExistence type="inferred from homology"/>
<evidence type="ECO:0000256" key="8">
    <source>
        <dbReference type="ARBA" id="ARBA00049427"/>
    </source>
</evidence>
<dbReference type="InterPro" id="IPR001104">
    <property type="entry name" value="3-oxo-5_a-steroid_4-DH_C"/>
</dbReference>
<dbReference type="PANTHER" id="PTHR14624">
    <property type="entry name" value="DFG10 PROTEIN"/>
    <property type="match status" value="1"/>
</dbReference>
<reference evidence="11" key="1">
    <citation type="submission" date="2022-06" db="EMBL/GenBank/DDBJ databases">
        <authorList>
            <person name="Berger JAMES D."/>
            <person name="Berger JAMES D."/>
        </authorList>
    </citation>
    <scope>NUCLEOTIDE SEQUENCE [LARGE SCALE GENOMIC DNA]</scope>
</reference>
<evidence type="ECO:0000313" key="12">
    <source>
        <dbReference type="WBParaSite" id="TREG1_85680.1"/>
    </source>
</evidence>
<comment type="catalytic activity">
    <reaction evidence="8">
        <text>a di-trans,poly-cis-dolichal + NADP(+) = a di-trans,poly-cis-polyprenal + NADPH + H(+)</text>
        <dbReference type="Rhea" id="RHEA:80727"/>
        <dbReference type="Rhea" id="RHEA-COMP:19536"/>
        <dbReference type="Rhea" id="RHEA-COMP:19537"/>
        <dbReference type="ChEBI" id="CHEBI:15378"/>
        <dbReference type="ChEBI" id="CHEBI:57783"/>
        <dbReference type="ChEBI" id="CHEBI:58349"/>
        <dbReference type="ChEBI" id="CHEBI:231623"/>
        <dbReference type="ChEBI" id="CHEBI:231637"/>
        <dbReference type="EC" id="1.3.1.94"/>
    </reaction>
    <physiologicalReaction direction="right-to-left" evidence="8">
        <dbReference type="Rhea" id="RHEA:80729"/>
    </physiologicalReaction>
</comment>
<dbReference type="GO" id="GO:0006488">
    <property type="term" value="P:dolichol-linked oligosaccharide biosynthetic process"/>
    <property type="evidence" value="ECO:0007669"/>
    <property type="project" value="InterPro"/>
</dbReference>